<evidence type="ECO:0008006" key="3">
    <source>
        <dbReference type="Google" id="ProtNLM"/>
    </source>
</evidence>
<dbReference type="OrthoDB" id="6408598at2"/>
<accession>A0A081NEK0</accession>
<dbReference type="RefSeq" id="WP_034839097.1">
    <property type="nucleotide sequence ID" value="NZ_JOKH01000004.1"/>
</dbReference>
<evidence type="ECO:0000313" key="1">
    <source>
        <dbReference type="EMBL" id="KEQ16873.1"/>
    </source>
</evidence>
<gene>
    <name evidence="1" type="ORF">GZ78_19640</name>
</gene>
<name>A0A081NEK0_9GAMM</name>
<organism evidence="1 2">
    <name type="scientific">Endozoicomonas numazuensis</name>
    <dbReference type="NCBI Taxonomy" id="1137799"/>
    <lineage>
        <taxon>Bacteria</taxon>
        <taxon>Pseudomonadati</taxon>
        <taxon>Pseudomonadota</taxon>
        <taxon>Gammaproteobacteria</taxon>
        <taxon>Oceanospirillales</taxon>
        <taxon>Endozoicomonadaceae</taxon>
        <taxon>Endozoicomonas</taxon>
    </lineage>
</organism>
<dbReference type="eggNOG" id="ENOG502ZFF2">
    <property type="taxonomic scope" value="Bacteria"/>
</dbReference>
<protein>
    <recommendedName>
        <fullName evidence="3">DUF4303 domain-containing protein</fullName>
    </recommendedName>
</protein>
<evidence type="ECO:0000313" key="2">
    <source>
        <dbReference type="Proteomes" id="UP000028073"/>
    </source>
</evidence>
<comment type="caution">
    <text evidence="1">The sequence shown here is derived from an EMBL/GenBank/DDBJ whole genome shotgun (WGS) entry which is preliminary data.</text>
</comment>
<sequence length="230" mass="26712">MQYQDRIEQFKQAVTELEQALIREVLPVFSRIIQRYQKDGLYCLGVYHNGEYVGYLLSTFSTERGLNHVTDYYMKDSVLSRDEQKLSLRWSPCDSPYHEAEEEFGALDQYRSKVEYLLDDIYYSLDDETCTTHSDRERLDLLDELQQEVRACLVRGLKVVAEQPEVAQWLTESQGVVALLAGDIKETDVLDDIECINGQQKRLEVEAEMTKGHECYLKASEIWAQKNGEC</sequence>
<proteinExistence type="predicted"/>
<keyword evidence="2" id="KW-1185">Reference proteome</keyword>
<dbReference type="Proteomes" id="UP000028073">
    <property type="component" value="Unassembled WGS sequence"/>
</dbReference>
<reference evidence="1 2" key="1">
    <citation type="submission" date="2014-06" db="EMBL/GenBank/DDBJ databases">
        <title>Whole Genome Sequences of Three Symbiotic Endozoicomonas Bacteria.</title>
        <authorList>
            <person name="Neave M.J."/>
            <person name="Apprill A."/>
            <person name="Voolstra C.R."/>
        </authorList>
    </citation>
    <scope>NUCLEOTIDE SEQUENCE [LARGE SCALE GENOMIC DNA]</scope>
    <source>
        <strain evidence="1 2">DSM 25634</strain>
    </source>
</reference>
<dbReference type="EMBL" id="JOKH01000004">
    <property type="protein sequence ID" value="KEQ16873.1"/>
    <property type="molecule type" value="Genomic_DNA"/>
</dbReference>
<dbReference type="AlphaFoldDB" id="A0A081NEK0"/>